<dbReference type="CDD" id="cd22160">
    <property type="entry name" value="F-box_AtFBL13-like"/>
    <property type="match status" value="1"/>
</dbReference>
<feature type="compositionally biased region" description="Low complexity" evidence="1">
    <location>
        <begin position="100"/>
        <end position="112"/>
    </location>
</feature>
<dbReference type="SUPFAM" id="SSF81383">
    <property type="entry name" value="F-box domain"/>
    <property type="match status" value="1"/>
</dbReference>
<proteinExistence type="predicted"/>
<evidence type="ECO:0000259" key="2">
    <source>
        <dbReference type="PROSITE" id="PS50181"/>
    </source>
</evidence>
<dbReference type="PROSITE" id="PS50181">
    <property type="entry name" value="FBOX"/>
    <property type="match status" value="1"/>
</dbReference>
<dbReference type="InterPro" id="IPR001810">
    <property type="entry name" value="F-box_dom"/>
</dbReference>
<dbReference type="Gene3D" id="3.80.10.10">
    <property type="entry name" value="Ribonuclease Inhibitor"/>
    <property type="match status" value="1"/>
</dbReference>
<evidence type="ECO:0000256" key="1">
    <source>
        <dbReference type="SAM" id="MobiDB-lite"/>
    </source>
</evidence>
<accession>A0A6V7PZR4</accession>
<dbReference type="EMBL" id="LR862153">
    <property type="protein sequence ID" value="CAD1836136.1"/>
    <property type="molecule type" value="Genomic_DNA"/>
</dbReference>
<protein>
    <recommendedName>
        <fullName evidence="2">F-box domain-containing protein</fullName>
    </recommendedName>
</protein>
<feature type="region of interest" description="Disordered" evidence="1">
    <location>
        <begin position="71"/>
        <end position="147"/>
    </location>
</feature>
<feature type="region of interest" description="Disordered" evidence="1">
    <location>
        <begin position="1"/>
        <end position="20"/>
    </location>
</feature>
<dbReference type="Pfam" id="PF00646">
    <property type="entry name" value="F-box"/>
    <property type="match status" value="1"/>
</dbReference>
<dbReference type="InterPro" id="IPR032675">
    <property type="entry name" value="LRR_dom_sf"/>
</dbReference>
<reference evidence="3" key="1">
    <citation type="submission" date="2020-07" db="EMBL/GenBank/DDBJ databases">
        <authorList>
            <person name="Lin J."/>
        </authorList>
    </citation>
    <scope>NUCLEOTIDE SEQUENCE</scope>
</reference>
<organism evidence="3">
    <name type="scientific">Ananas comosus var. bracteatus</name>
    <name type="common">red pineapple</name>
    <dbReference type="NCBI Taxonomy" id="296719"/>
    <lineage>
        <taxon>Eukaryota</taxon>
        <taxon>Viridiplantae</taxon>
        <taxon>Streptophyta</taxon>
        <taxon>Embryophyta</taxon>
        <taxon>Tracheophyta</taxon>
        <taxon>Spermatophyta</taxon>
        <taxon>Magnoliopsida</taxon>
        <taxon>Liliopsida</taxon>
        <taxon>Poales</taxon>
        <taxon>Bromeliaceae</taxon>
        <taxon>Bromelioideae</taxon>
        <taxon>Ananas</taxon>
    </lineage>
</organism>
<dbReference type="AlphaFoldDB" id="A0A6V7PZR4"/>
<sequence length="428" mass="46547">MAKRLRLCSSSEEEEGGGAADRISALPDAVLQRILSLLPISAAARTSALSRRWRLLWTAVPSLNLLHHHHPPPPTAVAPTTASSSPCSPPSSAAPPPTASAPSGSSPTILTSPTPPPPATPPPTPPFRAAPPMRLPPSPCGAARRSSPRLQDLLAGFDCERNNHMRGDLLKLSPSLRVVRLKDCRIRVPSAAAAAGGLLAPQLETLWLTRVYPAEGGDGRIVPLLDRLIAGCPRLKNFALEGYRDDWPRHVSGAGLQYVEDLTLTCPQLKHLILKCCHCFRAVQIDAPRLESLKFAGAVPLQFVLAGSPGLVRAGITFCNYENGYGNPEERNELLQEFRSVQFLRVRAWNLEDILLPREIGYKALPIYHQLKHLELQGMAPASFVQDESINGLVCLLAEMPILEHLTLELNTKSLRLSIHTIQECIVT</sequence>
<evidence type="ECO:0000313" key="3">
    <source>
        <dbReference type="EMBL" id="CAD1836136.1"/>
    </source>
</evidence>
<dbReference type="InterPro" id="IPR053781">
    <property type="entry name" value="F-box_AtFBL13-like"/>
</dbReference>
<dbReference type="InterPro" id="IPR053197">
    <property type="entry name" value="F-box_SCFL_complex_component"/>
</dbReference>
<dbReference type="SUPFAM" id="SSF52047">
    <property type="entry name" value="RNI-like"/>
    <property type="match status" value="1"/>
</dbReference>
<feature type="compositionally biased region" description="Pro residues" evidence="1">
    <location>
        <begin position="87"/>
        <end position="99"/>
    </location>
</feature>
<name>A0A6V7PZR4_ANACO</name>
<dbReference type="PANTHER" id="PTHR34223">
    <property type="entry name" value="OS11G0201299 PROTEIN"/>
    <property type="match status" value="1"/>
</dbReference>
<feature type="compositionally biased region" description="Low complexity" evidence="1">
    <location>
        <begin position="77"/>
        <end position="86"/>
    </location>
</feature>
<feature type="domain" description="F-box" evidence="2">
    <location>
        <begin position="20"/>
        <end position="56"/>
    </location>
</feature>
<gene>
    <name evidence="3" type="ORF">CB5_LOCUS19347</name>
</gene>
<feature type="compositionally biased region" description="Pro residues" evidence="1">
    <location>
        <begin position="113"/>
        <end position="139"/>
    </location>
</feature>
<dbReference type="InterPro" id="IPR036047">
    <property type="entry name" value="F-box-like_dom_sf"/>
</dbReference>
<dbReference type="Gene3D" id="1.20.1280.50">
    <property type="match status" value="1"/>
</dbReference>